<dbReference type="SMART" id="SM00487">
    <property type="entry name" value="DEXDc"/>
    <property type="match status" value="1"/>
</dbReference>
<keyword evidence="8" id="KW-0812">Transmembrane</keyword>
<dbReference type="GO" id="GO:0003724">
    <property type="term" value="F:RNA helicase activity"/>
    <property type="evidence" value="ECO:0007669"/>
    <property type="project" value="UniProtKB-EC"/>
</dbReference>
<dbReference type="GO" id="GO:0003723">
    <property type="term" value="F:RNA binding"/>
    <property type="evidence" value="ECO:0007669"/>
    <property type="project" value="TreeGrafter"/>
</dbReference>
<dbReference type="InterPro" id="IPR002464">
    <property type="entry name" value="DNA/RNA_helicase_DEAH_CS"/>
</dbReference>
<feature type="domain" description="Helicase ATP-binding" evidence="9">
    <location>
        <begin position="94"/>
        <end position="258"/>
    </location>
</feature>
<feature type="transmembrane region" description="Helical" evidence="8">
    <location>
        <begin position="12"/>
        <end position="31"/>
    </location>
</feature>
<evidence type="ECO:0000259" key="9">
    <source>
        <dbReference type="PROSITE" id="PS51192"/>
    </source>
</evidence>
<dbReference type="PROSITE" id="PS51192">
    <property type="entry name" value="HELICASE_ATP_BIND_1"/>
    <property type="match status" value="1"/>
</dbReference>
<dbReference type="FunFam" id="3.40.50.300:FF:000578">
    <property type="entry name" value="probable ATP-dependent RNA helicase DHX35"/>
    <property type="match status" value="1"/>
</dbReference>
<evidence type="ECO:0000256" key="3">
    <source>
        <dbReference type="ARBA" id="ARBA00022741"/>
    </source>
</evidence>
<evidence type="ECO:0000256" key="2">
    <source>
        <dbReference type="ARBA" id="ARBA00012552"/>
    </source>
</evidence>
<dbReference type="EMBL" id="IACF01005212">
    <property type="protein sequence ID" value="LAB70798.1"/>
    <property type="molecule type" value="mRNA"/>
</dbReference>
<proteinExistence type="evidence at transcript level"/>
<dbReference type="InterPro" id="IPR027417">
    <property type="entry name" value="P-loop_NTPase"/>
</dbReference>
<dbReference type="SMART" id="SM00490">
    <property type="entry name" value="HELICc"/>
    <property type="match status" value="1"/>
</dbReference>
<accession>A0A2P2I9V6</accession>
<name>A0A2P2I9V6_9CRUS</name>
<evidence type="ECO:0000256" key="5">
    <source>
        <dbReference type="ARBA" id="ARBA00022806"/>
    </source>
</evidence>
<comment type="similarity">
    <text evidence="1">Belongs to the DEAD box helicase family. DEAH subfamily.</text>
</comment>
<evidence type="ECO:0000256" key="4">
    <source>
        <dbReference type="ARBA" id="ARBA00022801"/>
    </source>
</evidence>
<evidence type="ECO:0000259" key="10">
    <source>
        <dbReference type="PROSITE" id="PS51194"/>
    </source>
</evidence>
<keyword evidence="8" id="KW-0472">Membrane</keyword>
<evidence type="ECO:0000256" key="6">
    <source>
        <dbReference type="ARBA" id="ARBA00022840"/>
    </source>
</evidence>
<dbReference type="GO" id="GO:0016787">
    <property type="term" value="F:hydrolase activity"/>
    <property type="evidence" value="ECO:0007669"/>
    <property type="project" value="UniProtKB-KW"/>
</dbReference>
<dbReference type="Pfam" id="PF21010">
    <property type="entry name" value="HA2_C"/>
    <property type="match status" value="1"/>
</dbReference>
<dbReference type="PANTHER" id="PTHR18934:SF136">
    <property type="entry name" value="ATP-DEPENDENT RNA HELICASE DHX35-RELATED"/>
    <property type="match status" value="1"/>
</dbReference>
<dbReference type="PROSITE" id="PS00690">
    <property type="entry name" value="DEAH_ATP_HELICASE"/>
    <property type="match status" value="1"/>
</dbReference>
<protein>
    <recommendedName>
        <fullName evidence="2">RNA helicase</fullName>
        <ecNumber evidence="2">3.6.4.13</ecNumber>
    </recommendedName>
</protein>
<keyword evidence="5 11" id="KW-0347">Helicase</keyword>
<dbReference type="Gene3D" id="3.40.50.300">
    <property type="entry name" value="P-loop containing nucleotide triphosphate hydrolases"/>
    <property type="match status" value="2"/>
</dbReference>
<dbReference type="InterPro" id="IPR001650">
    <property type="entry name" value="Helicase_C-like"/>
</dbReference>
<dbReference type="Pfam" id="PF00271">
    <property type="entry name" value="Helicase_C"/>
    <property type="match status" value="1"/>
</dbReference>
<comment type="catalytic activity">
    <reaction evidence="7">
        <text>ATP + H2O = ADP + phosphate + H(+)</text>
        <dbReference type="Rhea" id="RHEA:13065"/>
        <dbReference type="ChEBI" id="CHEBI:15377"/>
        <dbReference type="ChEBI" id="CHEBI:15378"/>
        <dbReference type="ChEBI" id="CHEBI:30616"/>
        <dbReference type="ChEBI" id="CHEBI:43474"/>
        <dbReference type="ChEBI" id="CHEBI:456216"/>
        <dbReference type="EC" id="3.6.4.13"/>
    </reaction>
</comment>
<keyword evidence="8" id="KW-1133">Transmembrane helix</keyword>
<evidence type="ECO:0000256" key="8">
    <source>
        <dbReference type="SAM" id="Phobius"/>
    </source>
</evidence>
<dbReference type="InterPro" id="IPR048333">
    <property type="entry name" value="HA2_WH"/>
</dbReference>
<dbReference type="InterPro" id="IPR011709">
    <property type="entry name" value="DEAD-box_helicase_OB_fold"/>
</dbReference>
<dbReference type="EC" id="3.6.4.13" evidence="2"/>
<sequence>MNCFINKLKKALLLQVNFISSFYLWAVATLLCSAPMSSRPQYKFLKPGEASFSSDRSDADPTSCSSFIYNPNNKLPLDRQRQRLPIYAVKKHMLFLLERCQTLVIEGETGSGKSTQIPQYLLESGWCTEGMVGVTQPRRVACTSLASRVAEEQDCLLGTLVGYTIRFDDNTTPGQTKLKYMTEALLVREMMGDPLLRQYSVLMLDEVHERTLYTDILLGLLKKVLKRRKDLRVIICSATIDVHDMLHFFNFNKTADKSKDTAAVLSVTGRTFPVDVHYLQEACADYVKESARTVTAVHKTQPPGDVLVFLTGVEEVTQCVELIIQHLNTKNDNTGSMRGASVLPMHGSLSTSEQLRVFQSVGAGTRKIVVATNIAETSITIPGIVYVVDCGFMKLRVYSKSSASSNKEALTEGLSIVTTSKASATQRAGRAGRTRPGKVYRLYEESEYAALPDATPPEMLRTNLSPAVLNLLALGIDNMLRFEFPSPPPASHLKAALEELFAIGAITEGVALTQPLGQRMAEMPVPPQLAKMLLVSGEYGCREEIATVAAMLQVQSVLVTPHANAHNARKMHAKFQVEEGDLLTLLNVYVAWEREQRCKRWCGRHFVNHKSLNRASEIKSRILSLLDKWDVTNDQDIHQTTGGSSISSMRVRRCITAGLFCNAAYLHHSGQYRTVRSNTTLAIHPSSVLYTLQQPKWLVYNEVLHTNRAYMRDLTTIEEDWLTEIAPHFFQRRRVTDD</sequence>
<feature type="domain" description="Helicase C-terminal" evidence="10">
    <location>
        <begin position="278"/>
        <end position="475"/>
    </location>
</feature>
<evidence type="ECO:0000256" key="7">
    <source>
        <dbReference type="ARBA" id="ARBA00047984"/>
    </source>
</evidence>
<dbReference type="SMART" id="SM00847">
    <property type="entry name" value="HA2"/>
    <property type="match status" value="1"/>
</dbReference>
<keyword evidence="3" id="KW-0547">Nucleotide-binding</keyword>
<dbReference type="Pfam" id="PF04408">
    <property type="entry name" value="WHD_HA2"/>
    <property type="match status" value="1"/>
</dbReference>
<dbReference type="CDD" id="cd18791">
    <property type="entry name" value="SF2_C_RHA"/>
    <property type="match status" value="1"/>
</dbReference>
<organism evidence="11">
    <name type="scientific">Hirondellea gigas</name>
    <dbReference type="NCBI Taxonomy" id="1518452"/>
    <lineage>
        <taxon>Eukaryota</taxon>
        <taxon>Metazoa</taxon>
        <taxon>Ecdysozoa</taxon>
        <taxon>Arthropoda</taxon>
        <taxon>Crustacea</taxon>
        <taxon>Multicrustacea</taxon>
        <taxon>Malacostraca</taxon>
        <taxon>Eumalacostraca</taxon>
        <taxon>Peracarida</taxon>
        <taxon>Amphipoda</taxon>
        <taxon>Amphilochidea</taxon>
        <taxon>Lysianassida</taxon>
        <taxon>Lysianassidira</taxon>
        <taxon>Lysianassoidea</taxon>
        <taxon>Lysianassidae</taxon>
        <taxon>Hirondellea</taxon>
    </lineage>
</organism>
<dbReference type="GO" id="GO:0071013">
    <property type="term" value="C:catalytic step 2 spliceosome"/>
    <property type="evidence" value="ECO:0007669"/>
    <property type="project" value="TreeGrafter"/>
</dbReference>
<evidence type="ECO:0000313" key="11">
    <source>
        <dbReference type="EMBL" id="LAB70798.1"/>
    </source>
</evidence>
<keyword evidence="6" id="KW-0067">ATP-binding</keyword>
<dbReference type="AlphaFoldDB" id="A0A2P2I9V6"/>
<evidence type="ECO:0000256" key="1">
    <source>
        <dbReference type="ARBA" id="ARBA00008792"/>
    </source>
</evidence>
<dbReference type="GO" id="GO:0005524">
    <property type="term" value="F:ATP binding"/>
    <property type="evidence" value="ECO:0007669"/>
    <property type="project" value="UniProtKB-KW"/>
</dbReference>
<dbReference type="InterPro" id="IPR007502">
    <property type="entry name" value="Helicase-assoc_dom"/>
</dbReference>
<keyword evidence="4" id="KW-0378">Hydrolase</keyword>
<dbReference type="SUPFAM" id="SSF52540">
    <property type="entry name" value="P-loop containing nucleoside triphosphate hydrolases"/>
    <property type="match status" value="1"/>
</dbReference>
<dbReference type="PANTHER" id="PTHR18934">
    <property type="entry name" value="ATP-DEPENDENT RNA HELICASE"/>
    <property type="match status" value="1"/>
</dbReference>
<dbReference type="PROSITE" id="PS51194">
    <property type="entry name" value="HELICASE_CTER"/>
    <property type="match status" value="1"/>
</dbReference>
<dbReference type="Pfam" id="PF07717">
    <property type="entry name" value="OB_NTP_bind"/>
    <property type="match status" value="1"/>
</dbReference>
<dbReference type="Gene3D" id="1.20.120.1080">
    <property type="match status" value="1"/>
</dbReference>
<reference evidence="11" key="1">
    <citation type="journal article" date="2018" name="Biosci. Biotechnol. Biochem.">
        <title>Polysaccharide hydrolase of the hadal zone amphipods Hirondellea gigas.</title>
        <authorList>
            <person name="Kobayashi H."/>
            <person name="Nagahama T."/>
            <person name="Arai W."/>
            <person name="Sasagawa Y."/>
            <person name="Umeda M."/>
            <person name="Hayashi T."/>
            <person name="Nikaido I."/>
            <person name="Watanabe H."/>
            <person name="Oguri K."/>
            <person name="Kitazato H."/>
            <person name="Fujioka K."/>
            <person name="Kido Y."/>
            <person name="Takami H."/>
        </authorList>
    </citation>
    <scope>NUCLEOTIDE SEQUENCE</scope>
    <source>
        <tissue evidence="11">Whole body</tissue>
    </source>
</reference>
<dbReference type="InterPro" id="IPR014001">
    <property type="entry name" value="Helicase_ATP-bd"/>
</dbReference>